<proteinExistence type="predicted"/>
<evidence type="ECO:0008006" key="4">
    <source>
        <dbReference type="Google" id="ProtNLM"/>
    </source>
</evidence>
<dbReference type="AlphaFoldDB" id="A0A6A5XYP9"/>
<dbReference type="OrthoDB" id="3782277at2759"/>
<organism evidence="2 3">
    <name type="scientific">Aaosphaeria arxii CBS 175.79</name>
    <dbReference type="NCBI Taxonomy" id="1450172"/>
    <lineage>
        <taxon>Eukaryota</taxon>
        <taxon>Fungi</taxon>
        <taxon>Dikarya</taxon>
        <taxon>Ascomycota</taxon>
        <taxon>Pezizomycotina</taxon>
        <taxon>Dothideomycetes</taxon>
        <taxon>Pleosporomycetidae</taxon>
        <taxon>Pleosporales</taxon>
        <taxon>Pleosporales incertae sedis</taxon>
        <taxon>Aaosphaeria</taxon>
    </lineage>
</organism>
<dbReference type="GeneID" id="54278767"/>
<feature type="chain" id="PRO_5025684849" description="AA1-like domain-containing protein" evidence="1">
    <location>
        <begin position="20"/>
        <end position="160"/>
    </location>
</feature>
<evidence type="ECO:0000313" key="2">
    <source>
        <dbReference type="EMBL" id="KAF2017831.1"/>
    </source>
</evidence>
<feature type="signal peptide" evidence="1">
    <location>
        <begin position="1"/>
        <end position="19"/>
    </location>
</feature>
<protein>
    <recommendedName>
        <fullName evidence="4">AA1-like domain-containing protein</fullName>
    </recommendedName>
</protein>
<gene>
    <name evidence="2" type="ORF">BU24DRAFT_160350</name>
</gene>
<evidence type="ECO:0000256" key="1">
    <source>
        <dbReference type="SAM" id="SignalP"/>
    </source>
</evidence>
<dbReference type="Proteomes" id="UP000799778">
    <property type="component" value="Unassembled WGS sequence"/>
</dbReference>
<reference evidence="2" key="1">
    <citation type="journal article" date="2020" name="Stud. Mycol.">
        <title>101 Dothideomycetes genomes: a test case for predicting lifestyles and emergence of pathogens.</title>
        <authorList>
            <person name="Haridas S."/>
            <person name="Albert R."/>
            <person name="Binder M."/>
            <person name="Bloem J."/>
            <person name="Labutti K."/>
            <person name="Salamov A."/>
            <person name="Andreopoulos B."/>
            <person name="Baker S."/>
            <person name="Barry K."/>
            <person name="Bills G."/>
            <person name="Bluhm B."/>
            <person name="Cannon C."/>
            <person name="Castanera R."/>
            <person name="Culley D."/>
            <person name="Daum C."/>
            <person name="Ezra D."/>
            <person name="Gonzalez J."/>
            <person name="Henrissat B."/>
            <person name="Kuo A."/>
            <person name="Liang C."/>
            <person name="Lipzen A."/>
            <person name="Lutzoni F."/>
            <person name="Magnuson J."/>
            <person name="Mondo S."/>
            <person name="Nolan M."/>
            <person name="Ohm R."/>
            <person name="Pangilinan J."/>
            <person name="Park H.-J."/>
            <person name="Ramirez L."/>
            <person name="Alfaro M."/>
            <person name="Sun H."/>
            <person name="Tritt A."/>
            <person name="Yoshinaga Y."/>
            <person name="Zwiers L.-H."/>
            <person name="Turgeon B."/>
            <person name="Goodwin S."/>
            <person name="Spatafora J."/>
            <person name="Crous P."/>
            <person name="Grigoriev I."/>
        </authorList>
    </citation>
    <scope>NUCLEOTIDE SEQUENCE</scope>
    <source>
        <strain evidence="2">CBS 175.79</strain>
    </source>
</reference>
<name>A0A6A5XYP9_9PLEO</name>
<keyword evidence="3" id="KW-1185">Reference proteome</keyword>
<dbReference type="EMBL" id="ML978068">
    <property type="protein sequence ID" value="KAF2017831.1"/>
    <property type="molecule type" value="Genomic_DNA"/>
</dbReference>
<accession>A0A6A5XYP9</accession>
<evidence type="ECO:0000313" key="3">
    <source>
        <dbReference type="Proteomes" id="UP000799778"/>
    </source>
</evidence>
<keyword evidence="1" id="KW-0732">Signal</keyword>
<dbReference type="RefSeq" id="XP_033386170.1">
    <property type="nucleotide sequence ID" value="XM_033521370.1"/>
</dbReference>
<sequence length="160" mass="17652">MLSPILPLLLSTLPLLTTATPLLTRQSDTPSLTITNFIAFHADPYIEGAQSNLSFHVSDTRPGALGIEVDCAVPPTYFNLYAISALFDNCGDMARDVWYRYSETGLTVRRGWWVNETAYVRGTATQSLAGINPTTLADGKLWRKEEAWAFPMTVRASNPP</sequence>